<evidence type="ECO:0000256" key="1">
    <source>
        <dbReference type="ARBA" id="ARBA00006711"/>
    </source>
</evidence>
<dbReference type="InterPro" id="IPR006110">
    <property type="entry name" value="Pol_omega/Rpo6/RPB6"/>
</dbReference>
<dbReference type="GO" id="GO:0000428">
    <property type="term" value="C:DNA-directed RNA polymerase complex"/>
    <property type="evidence" value="ECO:0007669"/>
    <property type="project" value="UniProtKB-KW"/>
</dbReference>
<comment type="similarity">
    <text evidence="1">Belongs to the RNA polymerase subunit omega family.</text>
</comment>
<proteinExistence type="inferred from homology"/>
<evidence type="ECO:0000256" key="3">
    <source>
        <dbReference type="ARBA" id="ARBA00013725"/>
    </source>
</evidence>
<comment type="caution">
    <text evidence="9">The sequence shown here is derived from an EMBL/GenBank/DDBJ whole genome shotgun (WGS) entry which is preliminary data.</text>
</comment>
<evidence type="ECO:0000256" key="4">
    <source>
        <dbReference type="ARBA" id="ARBA00022478"/>
    </source>
</evidence>
<dbReference type="InterPro" id="IPR036161">
    <property type="entry name" value="RPB6/omega-like_sf"/>
</dbReference>
<evidence type="ECO:0000256" key="8">
    <source>
        <dbReference type="ARBA" id="ARBA00048552"/>
    </source>
</evidence>
<dbReference type="SMART" id="SM01409">
    <property type="entry name" value="RNA_pol_Rpb6"/>
    <property type="match status" value="1"/>
</dbReference>
<evidence type="ECO:0000256" key="2">
    <source>
        <dbReference type="ARBA" id="ARBA00012418"/>
    </source>
</evidence>
<evidence type="ECO:0000256" key="7">
    <source>
        <dbReference type="ARBA" id="ARBA00030998"/>
    </source>
</evidence>
<protein>
    <recommendedName>
        <fullName evidence="3">DNA-directed RNA polymerase subunit omega</fullName>
        <ecNumber evidence="2">2.7.7.6</ecNumber>
    </recommendedName>
    <alternativeName>
        <fullName evidence="7">RNA polymerase omega subunit</fullName>
    </alternativeName>
    <alternativeName>
        <fullName evidence="6">Transcriptase subunit omega</fullName>
    </alternativeName>
</protein>
<keyword evidence="5" id="KW-0804">Transcription</keyword>
<evidence type="ECO:0000256" key="6">
    <source>
        <dbReference type="ARBA" id="ARBA00029924"/>
    </source>
</evidence>
<dbReference type="EMBL" id="JBHMEW010000064">
    <property type="protein sequence ID" value="MFB9212815.1"/>
    <property type="molecule type" value="Genomic_DNA"/>
</dbReference>
<comment type="catalytic activity">
    <reaction evidence="8">
        <text>RNA(n) + a ribonucleoside 5'-triphosphate = RNA(n+1) + diphosphate</text>
        <dbReference type="Rhea" id="RHEA:21248"/>
        <dbReference type="Rhea" id="RHEA-COMP:14527"/>
        <dbReference type="Rhea" id="RHEA-COMP:17342"/>
        <dbReference type="ChEBI" id="CHEBI:33019"/>
        <dbReference type="ChEBI" id="CHEBI:61557"/>
        <dbReference type="ChEBI" id="CHEBI:140395"/>
        <dbReference type="EC" id="2.7.7.6"/>
    </reaction>
</comment>
<dbReference type="Gene3D" id="3.90.940.10">
    <property type="match status" value="1"/>
</dbReference>
<reference evidence="9 10" key="1">
    <citation type="submission" date="2024-09" db="EMBL/GenBank/DDBJ databases">
        <authorList>
            <person name="Sun Q."/>
            <person name="Mori K."/>
        </authorList>
    </citation>
    <scope>NUCLEOTIDE SEQUENCE [LARGE SCALE GENOMIC DNA]</scope>
    <source>
        <strain evidence="9 10">CECT 7682</strain>
    </source>
</reference>
<gene>
    <name evidence="9" type="ORF">ACFFUR_13450</name>
</gene>
<keyword evidence="10" id="KW-1185">Reference proteome</keyword>
<name>A0ABV5J9H7_9BACT</name>
<evidence type="ECO:0000256" key="5">
    <source>
        <dbReference type="ARBA" id="ARBA00023163"/>
    </source>
</evidence>
<keyword evidence="4 9" id="KW-0240">DNA-directed RNA polymerase</keyword>
<evidence type="ECO:0000313" key="9">
    <source>
        <dbReference type="EMBL" id="MFB9212815.1"/>
    </source>
</evidence>
<dbReference type="Pfam" id="PF01192">
    <property type="entry name" value="RNA_pol_Rpb6"/>
    <property type="match status" value="1"/>
</dbReference>
<dbReference type="RefSeq" id="WP_290248163.1">
    <property type="nucleotide sequence ID" value="NZ_JAUFQT010000001.1"/>
</dbReference>
<dbReference type="EC" id="2.7.7.6" evidence="2"/>
<dbReference type="Proteomes" id="UP001589654">
    <property type="component" value="Unassembled WGS sequence"/>
</dbReference>
<accession>A0ABV5J9H7</accession>
<evidence type="ECO:0000313" key="10">
    <source>
        <dbReference type="Proteomes" id="UP001589654"/>
    </source>
</evidence>
<sequence>MAVNPSIITRDLDKVAEISGNIYESIHIVSQRAKQISLANKEELNNKLSEFASSVDNLEEVFENKEQIEISKFYERMPKPSTLAMEEFMEGKVYFRYPEEENTEE</sequence>
<dbReference type="SUPFAM" id="SSF63562">
    <property type="entry name" value="RPB6/omega subunit-like"/>
    <property type="match status" value="1"/>
</dbReference>
<organism evidence="9 10">
    <name type="scientific">Echinicola jeungdonensis</name>
    <dbReference type="NCBI Taxonomy" id="709343"/>
    <lineage>
        <taxon>Bacteria</taxon>
        <taxon>Pseudomonadati</taxon>
        <taxon>Bacteroidota</taxon>
        <taxon>Cytophagia</taxon>
        <taxon>Cytophagales</taxon>
        <taxon>Cyclobacteriaceae</taxon>
        <taxon>Echinicola</taxon>
    </lineage>
</organism>